<keyword evidence="12" id="KW-1185">Reference proteome</keyword>
<dbReference type="GO" id="GO:0005524">
    <property type="term" value="F:ATP binding"/>
    <property type="evidence" value="ECO:0007669"/>
    <property type="project" value="UniProtKB-KW"/>
</dbReference>
<sequence length="175" mass="18994">MGGRRFLVIDLTWTSGSPAESLELGRWLGKRVLPGDVLLLEGELGAGKTLLTKGLAAGLGIDPDRVTSPSFTLVQVHRGRIPLYHVDLYRLEDAAEIEALGLEELLEGDGVAAVEWASRLPGSLRPEGALWVWIEAGGEDRRRFRLQAAGDRMEALLEELAQVWAGRAGKEADEG</sequence>
<dbReference type="RefSeq" id="WP_198409551.1">
    <property type="nucleotide sequence ID" value="NZ_AP014924.1"/>
</dbReference>
<keyword evidence="9" id="KW-0460">Magnesium</keyword>
<organism evidence="11 12">
    <name type="scientific">Limnochorda pilosa</name>
    <dbReference type="NCBI Taxonomy" id="1555112"/>
    <lineage>
        <taxon>Bacteria</taxon>
        <taxon>Bacillati</taxon>
        <taxon>Bacillota</taxon>
        <taxon>Limnochordia</taxon>
        <taxon>Limnochordales</taxon>
        <taxon>Limnochordaceae</taxon>
        <taxon>Limnochorda</taxon>
    </lineage>
</organism>
<dbReference type="InterPro" id="IPR003442">
    <property type="entry name" value="T6A_TsaE"/>
</dbReference>
<keyword evidence="4" id="KW-0963">Cytoplasm</keyword>
<dbReference type="SUPFAM" id="SSF52540">
    <property type="entry name" value="P-loop containing nucleoside triphosphate hydrolases"/>
    <property type="match status" value="1"/>
</dbReference>
<comment type="similarity">
    <text evidence="2">Belongs to the TsaE family.</text>
</comment>
<evidence type="ECO:0000256" key="3">
    <source>
        <dbReference type="ARBA" id="ARBA00019010"/>
    </source>
</evidence>
<evidence type="ECO:0000256" key="1">
    <source>
        <dbReference type="ARBA" id="ARBA00004496"/>
    </source>
</evidence>
<evidence type="ECO:0000256" key="4">
    <source>
        <dbReference type="ARBA" id="ARBA00022490"/>
    </source>
</evidence>
<dbReference type="PANTHER" id="PTHR33540:SF2">
    <property type="entry name" value="TRNA THREONYLCARBAMOYLADENOSINE BIOSYNTHESIS PROTEIN TSAE"/>
    <property type="match status" value="1"/>
</dbReference>
<proteinExistence type="inferred from homology"/>
<dbReference type="EMBL" id="AP014924">
    <property type="protein sequence ID" value="BAS28669.1"/>
    <property type="molecule type" value="Genomic_DNA"/>
</dbReference>
<dbReference type="PANTHER" id="PTHR33540">
    <property type="entry name" value="TRNA THREONYLCARBAMOYLADENOSINE BIOSYNTHESIS PROTEIN TSAE"/>
    <property type="match status" value="1"/>
</dbReference>
<dbReference type="Gene3D" id="3.40.50.300">
    <property type="entry name" value="P-loop containing nucleotide triphosphate hydrolases"/>
    <property type="match status" value="1"/>
</dbReference>
<dbReference type="GO" id="GO:0046872">
    <property type="term" value="F:metal ion binding"/>
    <property type="evidence" value="ECO:0007669"/>
    <property type="project" value="UniProtKB-KW"/>
</dbReference>
<protein>
    <recommendedName>
        <fullName evidence="3">tRNA threonylcarbamoyladenosine biosynthesis protein TsaE</fullName>
    </recommendedName>
    <alternativeName>
        <fullName evidence="10">t(6)A37 threonylcarbamoyladenosine biosynthesis protein TsaE</fullName>
    </alternativeName>
</protein>
<dbReference type="STRING" id="1555112.LIP_2840"/>
<name>A0A0K2SPD7_LIMPI</name>
<reference evidence="12" key="2">
    <citation type="journal article" date="2016" name="Int. J. Syst. Evol. Microbiol.">
        <title>Complete genome sequence and cell structure of Limnochorda pilosa, a Gram-negative spore-former within the phylum Firmicutes.</title>
        <authorList>
            <person name="Watanabe M."/>
            <person name="Kojima H."/>
            <person name="Fukui M."/>
        </authorList>
    </citation>
    <scope>NUCLEOTIDE SEQUENCE [LARGE SCALE GENOMIC DNA]</scope>
    <source>
        <strain evidence="12">HC45</strain>
    </source>
</reference>
<dbReference type="GO" id="GO:0002949">
    <property type="term" value="P:tRNA threonylcarbamoyladenosine modification"/>
    <property type="evidence" value="ECO:0007669"/>
    <property type="project" value="InterPro"/>
</dbReference>
<evidence type="ECO:0000256" key="7">
    <source>
        <dbReference type="ARBA" id="ARBA00022741"/>
    </source>
</evidence>
<dbReference type="Proteomes" id="UP000065807">
    <property type="component" value="Chromosome"/>
</dbReference>
<evidence type="ECO:0000256" key="6">
    <source>
        <dbReference type="ARBA" id="ARBA00022723"/>
    </source>
</evidence>
<reference evidence="12" key="1">
    <citation type="submission" date="2015-07" db="EMBL/GenBank/DDBJ databases">
        <title>Complete genome sequence and phylogenetic analysis of Limnochorda pilosa.</title>
        <authorList>
            <person name="Watanabe M."/>
            <person name="Kojima H."/>
            <person name="Fukui M."/>
        </authorList>
    </citation>
    <scope>NUCLEOTIDE SEQUENCE [LARGE SCALE GENOMIC DNA]</scope>
    <source>
        <strain evidence="12">HC45</strain>
    </source>
</reference>
<keyword evidence="6" id="KW-0479">Metal-binding</keyword>
<evidence type="ECO:0000313" key="11">
    <source>
        <dbReference type="EMBL" id="BAS28669.1"/>
    </source>
</evidence>
<evidence type="ECO:0000256" key="9">
    <source>
        <dbReference type="ARBA" id="ARBA00022842"/>
    </source>
</evidence>
<dbReference type="PATRIC" id="fig|1555112.3.peg.2884"/>
<dbReference type="InterPro" id="IPR027417">
    <property type="entry name" value="P-loop_NTPase"/>
</dbReference>
<dbReference type="NCBIfam" id="TIGR00150">
    <property type="entry name" value="T6A_YjeE"/>
    <property type="match status" value="1"/>
</dbReference>
<dbReference type="KEGG" id="lpil:LIP_2840"/>
<dbReference type="Pfam" id="PF02367">
    <property type="entry name" value="TsaE"/>
    <property type="match status" value="1"/>
</dbReference>
<evidence type="ECO:0000256" key="10">
    <source>
        <dbReference type="ARBA" id="ARBA00032441"/>
    </source>
</evidence>
<gene>
    <name evidence="11" type="ORF">LIP_2840</name>
</gene>
<dbReference type="GO" id="GO:0005737">
    <property type="term" value="C:cytoplasm"/>
    <property type="evidence" value="ECO:0007669"/>
    <property type="project" value="UniProtKB-SubCell"/>
</dbReference>
<evidence type="ECO:0000256" key="2">
    <source>
        <dbReference type="ARBA" id="ARBA00007599"/>
    </source>
</evidence>
<accession>A0A0K2SPD7</accession>
<comment type="subcellular location">
    <subcellularLocation>
        <location evidence="1">Cytoplasm</location>
    </subcellularLocation>
</comment>
<evidence type="ECO:0000256" key="5">
    <source>
        <dbReference type="ARBA" id="ARBA00022694"/>
    </source>
</evidence>
<evidence type="ECO:0000313" key="12">
    <source>
        <dbReference type="Proteomes" id="UP000065807"/>
    </source>
</evidence>
<keyword evidence="8 11" id="KW-0067">ATP-binding</keyword>
<keyword evidence="5" id="KW-0819">tRNA processing</keyword>
<keyword evidence="7" id="KW-0547">Nucleotide-binding</keyword>
<evidence type="ECO:0000256" key="8">
    <source>
        <dbReference type="ARBA" id="ARBA00022840"/>
    </source>
</evidence>
<dbReference type="AlphaFoldDB" id="A0A0K2SPD7"/>